<dbReference type="Proteomes" id="UP000074108">
    <property type="component" value="Unassembled WGS sequence"/>
</dbReference>
<dbReference type="EMBL" id="LDYG01000024">
    <property type="protein sequence ID" value="KUP07112.1"/>
    <property type="molecule type" value="Genomic_DNA"/>
</dbReference>
<sequence length="208" mass="23069">MSISIDSNLLLSTYQNEQRQVDNKLGQDAFMKILMAELQNQDPMNPMQDKDFIAQLATFSQLEELTGMSDSLDSMNAIQQQNQLLSFSTFVGKEVKWHKIEESESGDMEILEGAGKITGIKFTGETVEFTLEDGTILLPENISELKSPQVGNSLVEASNLIGKSVTWLGENEEQLSSIVSSVSQKDGEIYIHTKDSQKIKASDLVTIE</sequence>
<comment type="similarity">
    <text evidence="1 3">Belongs to the FlgD family.</text>
</comment>
<dbReference type="InterPro" id="IPR005648">
    <property type="entry name" value="FlgD"/>
</dbReference>
<gene>
    <name evidence="4" type="ORF">Q75_06175</name>
</gene>
<keyword evidence="5" id="KW-1185">Reference proteome</keyword>
<evidence type="ECO:0000256" key="1">
    <source>
        <dbReference type="ARBA" id="ARBA00010577"/>
    </source>
</evidence>
<keyword evidence="2 3" id="KW-1005">Bacterial flagellum biogenesis</keyword>
<evidence type="ECO:0000313" key="5">
    <source>
        <dbReference type="Proteomes" id="UP000074108"/>
    </source>
</evidence>
<dbReference type="Pfam" id="PF03963">
    <property type="entry name" value="FlgD"/>
    <property type="match status" value="1"/>
</dbReference>
<evidence type="ECO:0000256" key="3">
    <source>
        <dbReference type="RuleBase" id="RU362076"/>
    </source>
</evidence>
<protein>
    <recommendedName>
        <fullName evidence="3">Basal-body rod modification protein FlgD</fullName>
    </recommendedName>
</protein>
<comment type="function">
    <text evidence="3">Required for flagellar hook formation. May act as a scaffolding protein.</text>
</comment>
<evidence type="ECO:0000313" key="4">
    <source>
        <dbReference type="EMBL" id="KUP07112.1"/>
    </source>
</evidence>
<dbReference type="GO" id="GO:0044781">
    <property type="term" value="P:bacterial-type flagellum organization"/>
    <property type="evidence" value="ECO:0007669"/>
    <property type="project" value="UniProtKB-UniRule"/>
</dbReference>
<dbReference type="OrthoDB" id="280334at2"/>
<dbReference type="AlphaFoldDB" id="A0A147K9J9"/>
<organism evidence="4 5">
    <name type="scientific">Bacillus coahuilensis p1.1.43</name>
    <dbReference type="NCBI Taxonomy" id="1150625"/>
    <lineage>
        <taxon>Bacteria</taxon>
        <taxon>Bacillati</taxon>
        <taxon>Bacillota</taxon>
        <taxon>Bacilli</taxon>
        <taxon>Bacillales</taxon>
        <taxon>Bacillaceae</taxon>
        <taxon>Bacillus</taxon>
    </lineage>
</organism>
<proteinExistence type="inferred from homology"/>
<dbReference type="RefSeq" id="WP_059350760.1">
    <property type="nucleotide sequence ID" value="NZ_LDYG01000024.1"/>
</dbReference>
<evidence type="ECO:0000256" key="2">
    <source>
        <dbReference type="ARBA" id="ARBA00022795"/>
    </source>
</evidence>
<dbReference type="PATRIC" id="fig|1150625.3.peg.1292"/>
<reference evidence="4 5" key="1">
    <citation type="journal article" date="2016" name="Front. Microbiol.">
        <title>Microevolution Analysis of Bacillus coahuilensis Unveils Differences in Phosphorus Acquisition Strategies and Their Regulation.</title>
        <authorList>
            <person name="Gomez-Lunar Z."/>
            <person name="Hernandez-Gonzalez I."/>
            <person name="Rodriguez-Torres M.D."/>
            <person name="Souza V."/>
            <person name="Olmedo-Alvarez G."/>
        </authorList>
    </citation>
    <scope>NUCLEOTIDE SEQUENCE [LARGE SCALE GENOMIC DNA]</scope>
    <source>
        <strain evidence="5">p1.1.43</strain>
    </source>
</reference>
<comment type="caution">
    <text evidence="4">The sequence shown here is derived from an EMBL/GenBank/DDBJ whole genome shotgun (WGS) entry which is preliminary data.</text>
</comment>
<dbReference type="STRING" id="1150625.Q75_06175"/>
<accession>A0A147K9J9</accession>
<name>A0A147K9J9_9BACI</name>